<dbReference type="SMART" id="SM00066">
    <property type="entry name" value="GAL4"/>
    <property type="match status" value="1"/>
</dbReference>
<keyword evidence="4" id="KW-0804">Transcription</keyword>
<dbReference type="GeneID" id="39593517"/>
<feature type="compositionally biased region" description="Polar residues" evidence="6">
    <location>
        <begin position="143"/>
        <end position="176"/>
    </location>
</feature>
<dbReference type="GO" id="GO:0000981">
    <property type="term" value="F:DNA-binding transcription factor activity, RNA polymerase II-specific"/>
    <property type="evidence" value="ECO:0007669"/>
    <property type="project" value="InterPro"/>
</dbReference>
<dbReference type="InterPro" id="IPR051127">
    <property type="entry name" value="Fungal_SecMet_Regulators"/>
</dbReference>
<accession>A0A427XNV5</accession>
<feature type="compositionally biased region" description="Pro residues" evidence="6">
    <location>
        <begin position="124"/>
        <end position="133"/>
    </location>
</feature>
<keyword evidence="9" id="KW-1185">Reference proteome</keyword>
<evidence type="ECO:0000313" key="9">
    <source>
        <dbReference type="Proteomes" id="UP000279236"/>
    </source>
</evidence>
<dbReference type="GO" id="GO:0005634">
    <property type="term" value="C:nucleus"/>
    <property type="evidence" value="ECO:0007669"/>
    <property type="project" value="TreeGrafter"/>
</dbReference>
<keyword evidence="1" id="KW-0479">Metal-binding</keyword>
<dbReference type="AlphaFoldDB" id="A0A427XNV5"/>
<gene>
    <name evidence="8" type="primary">LAC9_2</name>
    <name evidence="8" type="ORF">EHS24_008974</name>
</gene>
<dbReference type="EMBL" id="RSCE01000008">
    <property type="protein sequence ID" value="RSH80397.1"/>
    <property type="molecule type" value="Genomic_DNA"/>
</dbReference>
<dbReference type="PANTHER" id="PTHR47424:SF3">
    <property type="entry name" value="REGULATORY PROTEIN GAL4"/>
    <property type="match status" value="1"/>
</dbReference>
<dbReference type="GO" id="GO:0000978">
    <property type="term" value="F:RNA polymerase II cis-regulatory region sequence-specific DNA binding"/>
    <property type="evidence" value="ECO:0007669"/>
    <property type="project" value="TreeGrafter"/>
</dbReference>
<sequence length="749" mass="83588">MASTRHLSDTEEAPEGPTEKISCIECRRLKRKCDRVHPCNQCRRYDKTCVFPQPEVPRRGKRYLAEVKGRVERLERLLAQHAPHVDIDREGSPTDSSGPPLLAPSSATFRASVGSAVSHERGQHPPPPPPNPQTPLDIFAAPNTMSDTISGSPLIQNRPVTTPIVATSVPSGSPASSLGLFSDHAGSVPRRPPPIAAQASSSRQPGPQQPQFPSSTAEAYERQPRNASGYEWNERQGRVGENDGTASLSVEPDGEGYLGFASGATLLRILQMTAGGISLKSIPVAESEPPGPANWVPSHAQLQMFMDGYFQNYHTQYPIVHEHTFRAQVNEVVAQPPHKQWAVLYNVVLGLGAFCVSQPMYIIDYFLERAISVISVDHLETGSLVLVQAFTLLSNLAQKRNKPNAGSTYLGIAVRMAIGLGLHRELPLWNIKPFDREVRRRVWWVVYIFDSGASITFGRPILLPYGEADVRMVHNVQDRHFTPHSPSVPPPSREKTIYSSLMWQSTFHLVGNHCYDRVIATPPPSAEEVIDLDRELFDWYGQLPEWMQSRATPEMFGDTPWLYFSAHKLFWRYSNLRIILHRRAFLDRALKGLPMAGNTPGMEIEHTLASTCIDCAMDTIYDIHGFFKGRIPNRLETWYALHFLFQASFVPLIAMHTDQTSPNRGQWGESVRLACDTLRAVPGDPLADRCLRIIDLLMPSLTDTHVEVPSLLDFFSANPMFQGSADMAQDLLPFADLATLMSFWPQNQT</sequence>
<evidence type="ECO:0000259" key="7">
    <source>
        <dbReference type="PROSITE" id="PS50048"/>
    </source>
</evidence>
<dbReference type="GO" id="GO:0008270">
    <property type="term" value="F:zinc ion binding"/>
    <property type="evidence" value="ECO:0007669"/>
    <property type="project" value="InterPro"/>
</dbReference>
<dbReference type="GO" id="GO:0006351">
    <property type="term" value="P:DNA-templated transcription"/>
    <property type="evidence" value="ECO:0007669"/>
    <property type="project" value="InterPro"/>
</dbReference>
<dbReference type="SMART" id="SM00906">
    <property type="entry name" value="Fungal_trans"/>
    <property type="match status" value="1"/>
</dbReference>
<dbReference type="CDD" id="cd00067">
    <property type="entry name" value="GAL4"/>
    <property type="match status" value="1"/>
</dbReference>
<dbReference type="OrthoDB" id="3364175at2759"/>
<dbReference type="InterPro" id="IPR001138">
    <property type="entry name" value="Zn2Cys6_DnaBD"/>
</dbReference>
<dbReference type="SUPFAM" id="SSF57701">
    <property type="entry name" value="Zn2/Cys6 DNA-binding domain"/>
    <property type="match status" value="1"/>
</dbReference>
<protein>
    <submittedName>
        <fullName evidence="8">Lactose regulatory protein lac9 and GAL4-like protein</fullName>
    </submittedName>
</protein>
<dbReference type="Gene3D" id="4.10.240.10">
    <property type="entry name" value="Zn(2)-C6 fungal-type DNA-binding domain"/>
    <property type="match status" value="1"/>
</dbReference>
<dbReference type="Proteomes" id="UP000279236">
    <property type="component" value="Unassembled WGS sequence"/>
</dbReference>
<proteinExistence type="predicted"/>
<feature type="domain" description="Zn(2)-C6 fungal-type" evidence="7">
    <location>
        <begin position="22"/>
        <end position="51"/>
    </location>
</feature>
<dbReference type="PROSITE" id="PS50048">
    <property type="entry name" value="ZN2_CY6_FUNGAL_2"/>
    <property type="match status" value="1"/>
</dbReference>
<evidence type="ECO:0000256" key="2">
    <source>
        <dbReference type="ARBA" id="ARBA00023015"/>
    </source>
</evidence>
<dbReference type="InterPro" id="IPR007219">
    <property type="entry name" value="XnlR_reg_dom"/>
</dbReference>
<dbReference type="CDD" id="cd12148">
    <property type="entry name" value="fungal_TF_MHR"/>
    <property type="match status" value="1"/>
</dbReference>
<keyword evidence="2" id="KW-0805">Transcription regulation</keyword>
<dbReference type="Pfam" id="PF04082">
    <property type="entry name" value="Fungal_trans"/>
    <property type="match status" value="1"/>
</dbReference>
<dbReference type="GO" id="GO:0000435">
    <property type="term" value="P:positive regulation of transcription from RNA polymerase II promoter by galactose"/>
    <property type="evidence" value="ECO:0007669"/>
    <property type="project" value="TreeGrafter"/>
</dbReference>
<feature type="compositionally biased region" description="Basic and acidic residues" evidence="6">
    <location>
        <begin position="82"/>
        <end position="92"/>
    </location>
</feature>
<feature type="compositionally biased region" description="Low complexity" evidence="6">
    <location>
        <begin position="96"/>
        <end position="107"/>
    </location>
</feature>
<comment type="caution">
    <text evidence="8">The sequence shown here is derived from an EMBL/GenBank/DDBJ whole genome shotgun (WGS) entry which is preliminary data.</text>
</comment>
<evidence type="ECO:0000256" key="1">
    <source>
        <dbReference type="ARBA" id="ARBA00022723"/>
    </source>
</evidence>
<evidence type="ECO:0000256" key="4">
    <source>
        <dbReference type="ARBA" id="ARBA00023163"/>
    </source>
</evidence>
<dbReference type="RefSeq" id="XP_028475344.1">
    <property type="nucleotide sequence ID" value="XM_028624272.1"/>
</dbReference>
<name>A0A427XNV5_9TREE</name>
<evidence type="ECO:0000256" key="6">
    <source>
        <dbReference type="SAM" id="MobiDB-lite"/>
    </source>
</evidence>
<keyword evidence="5" id="KW-0539">Nucleus</keyword>
<feature type="region of interest" description="Disordered" evidence="6">
    <location>
        <begin position="82"/>
        <end position="250"/>
    </location>
</feature>
<organism evidence="8 9">
    <name type="scientific">Apiotrichum porosum</name>
    <dbReference type="NCBI Taxonomy" id="105984"/>
    <lineage>
        <taxon>Eukaryota</taxon>
        <taxon>Fungi</taxon>
        <taxon>Dikarya</taxon>
        <taxon>Basidiomycota</taxon>
        <taxon>Agaricomycotina</taxon>
        <taxon>Tremellomycetes</taxon>
        <taxon>Trichosporonales</taxon>
        <taxon>Trichosporonaceae</taxon>
        <taxon>Apiotrichum</taxon>
    </lineage>
</organism>
<dbReference type="PROSITE" id="PS00463">
    <property type="entry name" value="ZN2_CY6_FUNGAL_1"/>
    <property type="match status" value="1"/>
</dbReference>
<dbReference type="PANTHER" id="PTHR47424">
    <property type="entry name" value="REGULATORY PROTEIN GAL4"/>
    <property type="match status" value="1"/>
</dbReference>
<feature type="compositionally biased region" description="Low complexity" evidence="6">
    <location>
        <begin position="196"/>
        <end position="215"/>
    </location>
</feature>
<dbReference type="Pfam" id="PF00172">
    <property type="entry name" value="Zn_clus"/>
    <property type="match status" value="1"/>
</dbReference>
<evidence type="ECO:0000256" key="5">
    <source>
        <dbReference type="ARBA" id="ARBA00023242"/>
    </source>
</evidence>
<feature type="compositionally biased region" description="Basic and acidic residues" evidence="6">
    <location>
        <begin position="232"/>
        <end position="241"/>
    </location>
</feature>
<dbReference type="InterPro" id="IPR036864">
    <property type="entry name" value="Zn2-C6_fun-type_DNA-bd_sf"/>
</dbReference>
<reference evidence="8 9" key="1">
    <citation type="submission" date="2018-11" db="EMBL/GenBank/DDBJ databases">
        <title>Genome sequence of Apiotrichum porosum DSM 27194.</title>
        <authorList>
            <person name="Aliyu H."/>
            <person name="Gorte O."/>
            <person name="Ochsenreither K."/>
        </authorList>
    </citation>
    <scope>NUCLEOTIDE SEQUENCE [LARGE SCALE GENOMIC DNA]</scope>
    <source>
        <strain evidence="8 9">DSM 27194</strain>
    </source>
</reference>
<evidence type="ECO:0000256" key="3">
    <source>
        <dbReference type="ARBA" id="ARBA00023125"/>
    </source>
</evidence>
<evidence type="ECO:0000313" key="8">
    <source>
        <dbReference type="EMBL" id="RSH80397.1"/>
    </source>
</evidence>
<keyword evidence="3" id="KW-0238">DNA-binding</keyword>